<gene>
    <name evidence="3" type="ORF">GB927_005020</name>
</gene>
<comment type="caution">
    <text evidence="3">The sequence shown here is derived from an EMBL/GenBank/DDBJ whole genome shotgun (WGS) entry which is preliminary data.</text>
</comment>
<organism evidence="3 4">
    <name type="scientific">Shinella lacus</name>
    <dbReference type="NCBI Taxonomy" id="2654216"/>
    <lineage>
        <taxon>Bacteria</taxon>
        <taxon>Pseudomonadati</taxon>
        <taxon>Pseudomonadota</taxon>
        <taxon>Alphaproteobacteria</taxon>
        <taxon>Hyphomicrobiales</taxon>
        <taxon>Rhizobiaceae</taxon>
        <taxon>Shinella</taxon>
    </lineage>
</organism>
<dbReference type="Proteomes" id="UP000996601">
    <property type="component" value="Unassembled WGS sequence"/>
</dbReference>
<keyword evidence="4" id="KW-1185">Reference proteome</keyword>
<keyword evidence="1" id="KW-0732">Signal</keyword>
<reference evidence="3" key="1">
    <citation type="submission" date="2021-07" db="EMBL/GenBank/DDBJ databases">
        <title>Shinella sp. nov., a novel member of the genus Shinella from water.</title>
        <authorList>
            <person name="Deng Y."/>
        </authorList>
    </citation>
    <scope>NUCLEOTIDE SEQUENCE</scope>
    <source>
        <strain evidence="3">CPCC 100929</strain>
    </source>
</reference>
<dbReference type="InterPro" id="IPR029030">
    <property type="entry name" value="Caspase-like_dom_sf"/>
</dbReference>
<dbReference type="PANTHER" id="PTHR22576">
    <property type="entry name" value="MUCOSA ASSOCIATED LYMPHOID TISSUE LYMPHOMA TRANSLOCATION PROTEIN 1/PARACASPASE"/>
    <property type="match status" value="1"/>
</dbReference>
<feature type="chain" id="PRO_5046821292" evidence="1">
    <location>
        <begin position="23"/>
        <end position="161"/>
    </location>
</feature>
<dbReference type="PROSITE" id="PS50208">
    <property type="entry name" value="CASPASE_P20"/>
    <property type="match status" value="1"/>
</dbReference>
<name>A0ABT1R2J2_9HYPH</name>
<evidence type="ECO:0000256" key="1">
    <source>
        <dbReference type="SAM" id="SignalP"/>
    </source>
</evidence>
<protein>
    <submittedName>
        <fullName evidence="3">Caspase family protein</fullName>
    </submittedName>
</protein>
<dbReference type="Gene3D" id="3.40.50.1460">
    <property type="match status" value="1"/>
</dbReference>
<accession>A0ABT1R2J2</accession>
<dbReference type="SUPFAM" id="SSF52129">
    <property type="entry name" value="Caspase-like"/>
    <property type="match status" value="1"/>
</dbReference>
<dbReference type="InterPro" id="IPR052039">
    <property type="entry name" value="Caspase-related_regulators"/>
</dbReference>
<dbReference type="RefSeq" id="WP_256115541.1">
    <property type="nucleotide sequence ID" value="NZ_WHSB02000002.1"/>
</dbReference>
<dbReference type="InterPro" id="IPR011600">
    <property type="entry name" value="Pept_C14_caspase"/>
</dbReference>
<dbReference type="Pfam" id="PF00656">
    <property type="entry name" value="Peptidase_C14"/>
    <property type="match status" value="1"/>
</dbReference>
<feature type="domain" description="Caspase family p20" evidence="2">
    <location>
        <begin position="23"/>
        <end position="153"/>
    </location>
</feature>
<evidence type="ECO:0000313" key="4">
    <source>
        <dbReference type="Proteomes" id="UP000996601"/>
    </source>
</evidence>
<dbReference type="PANTHER" id="PTHR22576:SF37">
    <property type="entry name" value="MUCOSA-ASSOCIATED LYMPHOID TISSUE LYMPHOMA TRANSLOCATION PROTEIN 1"/>
    <property type="match status" value="1"/>
</dbReference>
<evidence type="ECO:0000313" key="3">
    <source>
        <dbReference type="EMBL" id="MCQ4629387.1"/>
    </source>
</evidence>
<evidence type="ECO:0000259" key="2">
    <source>
        <dbReference type="PROSITE" id="PS50208"/>
    </source>
</evidence>
<dbReference type="EMBL" id="WHSB02000002">
    <property type="protein sequence ID" value="MCQ4629387.1"/>
    <property type="molecule type" value="Genomic_DNA"/>
</dbReference>
<dbReference type="InterPro" id="IPR001309">
    <property type="entry name" value="Pept_C14_p20"/>
</dbReference>
<proteinExistence type="predicted"/>
<feature type="signal peptide" evidence="1">
    <location>
        <begin position="1"/>
        <end position="22"/>
    </location>
</feature>
<sequence>MDMLLRAVVFVLAVLLLAPAQAAVKVALLIGNAAYADSASALRNPPNDVAALRSVLEAADFEVTVVENAGRAAMSRALSEFSETAAQAEIGLIYYSGHGIEMNGENFLMPVDATLESDVDVEYETVALGKLVDALSGVKKFKLVLVDACRDNPLFSKMKRP</sequence>